<evidence type="ECO:0000259" key="8">
    <source>
        <dbReference type="PROSITE" id="PS50850"/>
    </source>
</evidence>
<feature type="transmembrane region" description="Helical" evidence="7">
    <location>
        <begin position="137"/>
        <end position="154"/>
    </location>
</feature>
<feature type="transmembrane region" description="Helical" evidence="7">
    <location>
        <begin position="310"/>
        <end position="329"/>
    </location>
</feature>
<dbReference type="GO" id="GO:0015213">
    <property type="term" value="F:uridine transmembrane transporter activity"/>
    <property type="evidence" value="ECO:0007669"/>
    <property type="project" value="TreeGrafter"/>
</dbReference>
<feature type="transmembrane region" description="Helical" evidence="7">
    <location>
        <begin position="390"/>
        <end position="410"/>
    </location>
</feature>
<feature type="transmembrane region" description="Helical" evidence="7">
    <location>
        <begin position="214"/>
        <end position="233"/>
    </location>
</feature>
<feature type="transmembrane region" description="Helical" evidence="7">
    <location>
        <begin position="44"/>
        <end position="66"/>
    </location>
</feature>
<dbReference type="InterPro" id="IPR020846">
    <property type="entry name" value="MFS_dom"/>
</dbReference>
<feature type="transmembrane region" description="Helical" evidence="7">
    <location>
        <begin position="166"/>
        <end position="184"/>
    </location>
</feature>
<keyword evidence="10" id="KW-1185">Reference proteome</keyword>
<keyword evidence="2" id="KW-0813">Transport</keyword>
<organism evidence="9 10">
    <name type="scientific">Dysgonomonas macrotermitis</name>
    <dbReference type="NCBI Taxonomy" id="1346286"/>
    <lineage>
        <taxon>Bacteria</taxon>
        <taxon>Pseudomonadati</taxon>
        <taxon>Bacteroidota</taxon>
        <taxon>Bacteroidia</taxon>
        <taxon>Bacteroidales</taxon>
        <taxon>Dysgonomonadaceae</taxon>
        <taxon>Dysgonomonas</taxon>
    </lineage>
</organism>
<feature type="transmembrane region" description="Helical" evidence="7">
    <location>
        <begin position="12"/>
        <end position="32"/>
    </location>
</feature>
<dbReference type="SUPFAM" id="SSF103473">
    <property type="entry name" value="MFS general substrate transporter"/>
    <property type="match status" value="1"/>
</dbReference>
<evidence type="ECO:0000256" key="1">
    <source>
        <dbReference type="ARBA" id="ARBA00004651"/>
    </source>
</evidence>
<reference evidence="10" key="1">
    <citation type="submission" date="2016-11" db="EMBL/GenBank/DDBJ databases">
        <authorList>
            <person name="Varghese N."/>
            <person name="Submissions S."/>
        </authorList>
    </citation>
    <scope>NUCLEOTIDE SEQUENCE [LARGE SCALE GENOMIC DNA]</scope>
    <source>
        <strain evidence="10">DSM 27370</strain>
    </source>
</reference>
<keyword evidence="3" id="KW-1003">Cell membrane</keyword>
<dbReference type="Pfam" id="PF03825">
    <property type="entry name" value="Nuc_H_symport"/>
    <property type="match status" value="1"/>
</dbReference>
<accession>A0A1M4YNM1</accession>
<keyword evidence="6 7" id="KW-0472">Membrane</keyword>
<protein>
    <submittedName>
        <fullName evidence="9">MFS transporter, NHS family, xanthosine permease</fullName>
    </submittedName>
</protein>
<dbReference type="Proteomes" id="UP000184480">
    <property type="component" value="Unassembled WGS sequence"/>
</dbReference>
<evidence type="ECO:0000256" key="4">
    <source>
        <dbReference type="ARBA" id="ARBA00022692"/>
    </source>
</evidence>
<feature type="transmembrane region" description="Helical" evidence="7">
    <location>
        <begin position="102"/>
        <end position="125"/>
    </location>
</feature>
<feature type="transmembrane region" description="Helical" evidence="7">
    <location>
        <begin position="285"/>
        <end position="304"/>
    </location>
</feature>
<dbReference type="NCBIfam" id="TIGR00889">
    <property type="entry name" value="2A0110"/>
    <property type="match status" value="1"/>
</dbReference>
<dbReference type="InterPro" id="IPR004740">
    <property type="entry name" value="Nuc_H_symport"/>
</dbReference>
<feature type="transmembrane region" description="Helical" evidence="7">
    <location>
        <begin position="253"/>
        <end position="278"/>
    </location>
</feature>
<dbReference type="GO" id="GO:0005886">
    <property type="term" value="C:plasma membrane"/>
    <property type="evidence" value="ECO:0007669"/>
    <property type="project" value="UniProtKB-SubCell"/>
</dbReference>
<dbReference type="CDD" id="cd06177">
    <property type="entry name" value="MFS_NHS"/>
    <property type="match status" value="1"/>
</dbReference>
<proteinExistence type="predicted"/>
<dbReference type="InterPro" id="IPR036259">
    <property type="entry name" value="MFS_trans_sf"/>
</dbReference>
<dbReference type="Gene3D" id="1.20.1250.20">
    <property type="entry name" value="MFS general substrate transporter like domains"/>
    <property type="match status" value="2"/>
</dbReference>
<dbReference type="STRING" id="1346286.SAMN05444362_103227"/>
<dbReference type="RefSeq" id="WP_062177671.1">
    <property type="nucleotide sequence ID" value="NZ_BBXL01000003.1"/>
</dbReference>
<comment type="subcellular location">
    <subcellularLocation>
        <location evidence="1">Cell membrane</location>
        <topology evidence="1">Multi-pass membrane protein</topology>
    </subcellularLocation>
</comment>
<name>A0A1M4YNM1_9BACT</name>
<gene>
    <name evidence="9" type="ORF">SAMN05444362_103227</name>
</gene>
<dbReference type="PANTHER" id="PTHR23522">
    <property type="entry name" value="BLL5896 PROTEIN"/>
    <property type="match status" value="1"/>
</dbReference>
<feature type="transmembrane region" description="Helical" evidence="7">
    <location>
        <begin position="78"/>
        <end position="96"/>
    </location>
</feature>
<sequence length="424" mass="46822">MNNTVNLKYRLIIMNFLQFFVWGSWLISLGGYLGAELHFEGGQIGAIFAAMGIASLIMPGLTGIIADKWVNAERLYGICHLLGAVFLLYASTATTYQEMHLAMLLNLMVYMPTLSLTNTVSYNALEKVNMDVVKDFPPIRVWGTVGFILAMWTVDLTGFKHSNAQLYVAACAALILGLYAFTLPKCPPAKTENKTVLSSFGLDALILFKKKRMAIFFFFSMLLGAALQITNTYGDLFLGSFRDIPEYADSFGVKHSVILLSISQISETLFILAIPFVLRRFGIKTIMLMSMVAWVLRFGLFGLGNPGDGLILFILSMIVYGMAFDFFNISGSLFVEKEADHKIRASAQGLFFMMTNGLGAIIGGYASGAVVDHFSEYASNGQVLSRDWPTIWYCFAGYALVIAVLFIFSFKGKSGDKQTNTQEA</sequence>
<evidence type="ECO:0000256" key="3">
    <source>
        <dbReference type="ARBA" id="ARBA00022475"/>
    </source>
</evidence>
<dbReference type="GO" id="GO:0015212">
    <property type="term" value="F:cytidine transmembrane transporter activity"/>
    <property type="evidence" value="ECO:0007669"/>
    <property type="project" value="TreeGrafter"/>
</dbReference>
<evidence type="ECO:0000313" key="9">
    <source>
        <dbReference type="EMBL" id="SHF07380.1"/>
    </source>
</evidence>
<dbReference type="AlphaFoldDB" id="A0A1M4YNM1"/>
<feature type="transmembrane region" description="Helical" evidence="7">
    <location>
        <begin position="350"/>
        <end position="370"/>
    </location>
</feature>
<evidence type="ECO:0000256" key="6">
    <source>
        <dbReference type="ARBA" id="ARBA00023136"/>
    </source>
</evidence>
<evidence type="ECO:0000313" key="10">
    <source>
        <dbReference type="Proteomes" id="UP000184480"/>
    </source>
</evidence>
<dbReference type="FunFam" id="1.20.1250.20:FF:000012">
    <property type="entry name" value="Nucleoside permease NupG"/>
    <property type="match status" value="1"/>
</dbReference>
<feature type="domain" description="Major facilitator superfamily (MFS) profile" evidence="8">
    <location>
        <begin position="165"/>
        <end position="424"/>
    </location>
</feature>
<dbReference type="PROSITE" id="PS50850">
    <property type="entry name" value="MFS"/>
    <property type="match status" value="1"/>
</dbReference>
<dbReference type="PANTHER" id="PTHR23522:SF4">
    <property type="entry name" value="NUCLEOSIDE PERMEASE NUPG-RELATED"/>
    <property type="match status" value="1"/>
</dbReference>
<keyword evidence="5 7" id="KW-1133">Transmembrane helix</keyword>
<evidence type="ECO:0000256" key="2">
    <source>
        <dbReference type="ARBA" id="ARBA00022448"/>
    </source>
</evidence>
<dbReference type="EMBL" id="FQUC01000003">
    <property type="protein sequence ID" value="SHF07380.1"/>
    <property type="molecule type" value="Genomic_DNA"/>
</dbReference>
<dbReference type="OrthoDB" id="9783013at2"/>
<evidence type="ECO:0000256" key="5">
    <source>
        <dbReference type="ARBA" id="ARBA00022989"/>
    </source>
</evidence>
<evidence type="ECO:0000256" key="7">
    <source>
        <dbReference type="SAM" id="Phobius"/>
    </source>
</evidence>
<keyword evidence="4 7" id="KW-0812">Transmembrane</keyword>